<evidence type="ECO:0000313" key="4">
    <source>
        <dbReference type="WBParaSite" id="EVEC_0001272501-mRNA-1"/>
    </source>
</evidence>
<feature type="domain" description="C-type lectin" evidence="1">
    <location>
        <begin position="141"/>
        <end position="219"/>
    </location>
</feature>
<dbReference type="InterPro" id="IPR016187">
    <property type="entry name" value="CTDL_fold"/>
</dbReference>
<organism evidence="4">
    <name type="scientific">Enterobius vermicularis</name>
    <name type="common">Human pinworm</name>
    <dbReference type="NCBI Taxonomy" id="51028"/>
    <lineage>
        <taxon>Eukaryota</taxon>
        <taxon>Metazoa</taxon>
        <taxon>Ecdysozoa</taxon>
        <taxon>Nematoda</taxon>
        <taxon>Chromadorea</taxon>
        <taxon>Rhabditida</taxon>
        <taxon>Spirurina</taxon>
        <taxon>Oxyuridomorpha</taxon>
        <taxon>Oxyuroidea</taxon>
        <taxon>Oxyuridae</taxon>
        <taxon>Enterobius</taxon>
    </lineage>
</organism>
<gene>
    <name evidence="2" type="ORF">EVEC_LOCUS11898</name>
</gene>
<keyword evidence="3" id="KW-1185">Reference proteome</keyword>
<dbReference type="Pfam" id="PF00059">
    <property type="entry name" value="Lectin_C"/>
    <property type="match status" value="1"/>
</dbReference>
<dbReference type="PROSITE" id="PS50041">
    <property type="entry name" value="C_TYPE_LECTIN_2"/>
    <property type="match status" value="1"/>
</dbReference>
<evidence type="ECO:0000313" key="2">
    <source>
        <dbReference type="EMBL" id="VDD97147.1"/>
    </source>
</evidence>
<dbReference type="Proteomes" id="UP000274131">
    <property type="component" value="Unassembled WGS sequence"/>
</dbReference>
<name>A0A0N4VP02_ENTVE</name>
<dbReference type="EMBL" id="UXUI01012925">
    <property type="protein sequence ID" value="VDD97147.1"/>
    <property type="molecule type" value="Genomic_DNA"/>
</dbReference>
<protein>
    <submittedName>
        <fullName evidence="4">C-type lectin domain-containing protein</fullName>
    </submittedName>
</protein>
<dbReference type="STRING" id="51028.A0A0N4VP02"/>
<dbReference type="InterPro" id="IPR050111">
    <property type="entry name" value="C-type_lectin/snaclec_domain"/>
</dbReference>
<evidence type="ECO:0000259" key="1">
    <source>
        <dbReference type="PROSITE" id="PS50041"/>
    </source>
</evidence>
<dbReference type="SMART" id="SM00034">
    <property type="entry name" value="CLECT"/>
    <property type="match status" value="1"/>
</dbReference>
<dbReference type="AlphaFoldDB" id="A0A0N4VP02"/>
<dbReference type="InterPro" id="IPR001304">
    <property type="entry name" value="C-type_lectin-like"/>
</dbReference>
<proteinExistence type="predicted"/>
<dbReference type="Gene3D" id="3.10.100.10">
    <property type="entry name" value="Mannose-Binding Protein A, subunit A"/>
    <property type="match status" value="1"/>
</dbReference>
<dbReference type="InterPro" id="IPR016186">
    <property type="entry name" value="C-type_lectin-like/link_sf"/>
</dbReference>
<dbReference type="CDD" id="cd00037">
    <property type="entry name" value="CLECT"/>
    <property type="match status" value="1"/>
</dbReference>
<dbReference type="WBParaSite" id="EVEC_0001272501-mRNA-1">
    <property type="protein sequence ID" value="EVEC_0001272501-mRNA-1"/>
    <property type="gene ID" value="EVEC_0001272501"/>
</dbReference>
<dbReference type="SUPFAM" id="SSF56436">
    <property type="entry name" value="C-type lectin-like"/>
    <property type="match status" value="1"/>
</dbReference>
<accession>A0A0N4VP02</accession>
<evidence type="ECO:0000313" key="3">
    <source>
        <dbReference type="Proteomes" id="UP000274131"/>
    </source>
</evidence>
<reference evidence="4" key="1">
    <citation type="submission" date="2017-02" db="UniProtKB">
        <authorList>
            <consortium name="WormBaseParasite"/>
        </authorList>
    </citation>
    <scope>IDENTIFICATION</scope>
</reference>
<sequence>MYICHITWARTYPCSTFGRNWAAEIRCLRNLLSHCEKSLKDSSRRTSRDLEEVPEGPEKMIDSNSHSYTTQRCVITDTPSFDCNHCCTKRLLELEIQFNKKINELNKKLDEAALRHNRKFAKEILSLNKTMRLMTSRIYSNGGNEFIVVDEHVSWYHAEENCIKWGGHLASISNEEENEFIKGLIRGQSWIGVNDVAKENKFVWTDGSRYAYSKWRKAKNYAVFLSQAVIKLKRSFGTEVSTAPKILQHLCRFNMRTVQNQPEQTEALSPTGT</sequence>
<dbReference type="PANTHER" id="PTHR22803">
    <property type="entry name" value="MANNOSE, PHOSPHOLIPASE, LECTIN RECEPTOR RELATED"/>
    <property type="match status" value="1"/>
</dbReference>
<reference evidence="2 3" key="2">
    <citation type="submission" date="2018-10" db="EMBL/GenBank/DDBJ databases">
        <authorList>
            <consortium name="Pathogen Informatics"/>
        </authorList>
    </citation>
    <scope>NUCLEOTIDE SEQUENCE [LARGE SCALE GENOMIC DNA]</scope>
</reference>
<dbReference type="OrthoDB" id="5838060at2759"/>